<evidence type="ECO:0000313" key="2">
    <source>
        <dbReference type="Proteomes" id="UP000239366"/>
    </source>
</evidence>
<comment type="caution">
    <text evidence="1">The sequence shown here is derived from an EMBL/GenBank/DDBJ whole genome shotgun (WGS) entry which is preliminary data.</text>
</comment>
<sequence length="116" mass="13471">MRVVLVFLLFTTGLQVHTDPQVPQHYHDFDFWVGKWYVYVVGSDQPRAQSYTESIIDSVGVLENYKLLQRPSTRFSGKPKRMETYVKPGLRAPMAAILGIRFLMECTRGRKNKKSF</sequence>
<name>A0A2S7T9E1_9FLAO</name>
<evidence type="ECO:0000313" key="1">
    <source>
        <dbReference type="EMBL" id="PQJ16553.1"/>
    </source>
</evidence>
<dbReference type="AlphaFoldDB" id="A0A2S7T9E1"/>
<accession>A0A2S7T9E1</accession>
<proteinExistence type="predicted"/>
<dbReference type="Proteomes" id="UP000239366">
    <property type="component" value="Unassembled WGS sequence"/>
</dbReference>
<protein>
    <submittedName>
        <fullName evidence="1">Uncharacterized protein</fullName>
    </submittedName>
</protein>
<dbReference type="RefSeq" id="WP_105002223.1">
    <property type="nucleotide sequence ID" value="NZ_MQVX01000001.1"/>
</dbReference>
<reference evidence="2" key="1">
    <citation type="submission" date="2016-11" db="EMBL/GenBank/DDBJ databases">
        <title>Trade-off between light-utilization and light-protection in marine flavobacteria.</title>
        <authorList>
            <person name="Kumagai Y."/>
            <person name="Yoshizawa S."/>
            <person name="Kogure K."/>
        </authorList>
    </citation>
    <scope>NUCLEOTIDE SEQUENCE [LARGE SCALE GENOMIC DNA]</scope>
    <source>
        <strain evidence="2">SG-18</strain>
    </source>
</reference>
<gene>
    <name evidence="1" type="ORF">BST99_13235</name>
</gene>
<dbReference type="OrthoDB" id="1121396at2"/>
<dbReference type="EMBL" id="MQVX01000001">
    <property type="protein sequence ID" value="PQJ16553.1"/>
    <property type="molecule type" value="Genomic_DNA"/>
</dbReference>
<keyword evidence="2" id="KW-1185">Reference proteome</keyword>
<organism evidence="1 2">
    <name type="scientific">Aureicoccus marinus</name>
    <dbReference type="NCBI Taxonomy" id="754435"/>
    <lineage>
        <taxon>Bacteria</taxon>
        <taxon>Pseudomonadati</taxon>
        <taxon>Bacteroidota</taxon>
        <taxon>Flavobacteriia</taxon>
        <taxon>Flavobacteriales</taxon>
        <taxon>Flavobacteriaceae</taxon>
        <taxon>Aureicoccus</taxon>
    </lineage>
</organism>